<organism evidence="1 2">
    <name type="scientific">Mycolicibacterium smegmatis (strain MKD8)</name>
    <name type="common">Mycobacterium smegmatis</name>
    <dbReference type="NCBI Taxonomy" id="1214915"/>
    <lineage>
        <taxon>Bacteria</taxon>
        <taxon>Bacillati</taxon>
        <taxon>Actinomycetota</taxon>
        <taxon>Actinomycetes</taxon>
        <taxon>Mycobacteriales</taxon>
        <taxon>Mycobacteriaceae</taxon>
        <taxon>Mycolicibacterium</taxon>
    </lineage>
</organism>
<dbReference type="CDD" id="cd00090">
    <property type="entry name" value="HTH_ARSR"/>
    <property type="match status" value="1"/>
</dbReference>
<reference evidence="1 2" key="1">
    <citation type="journal article" date="2013" name="Genome Announc.">
        <title>Draft genome sequence of MKD8, a conjugal recipient Mycobacterium smegmatis strain.</title>
        <authorList>
            <person name="Gray T.A."/>
            <person name="Palumbo M.J."/>
            <person name="Derbyshire K.M."/>
        </authorList>
    </citation>
    <scope>NUCLEOTIDE SEQUENCE [LARGE SCALE GENOMIC DNA]</scope>
    <source>
        <strain evidence="1 2">MKD8</strain>
    </source>
</reference>
<dbReference type="Gene3D" id="1.10.10.10">
    <property type="entry name" value="Winged helix-like DNA-binding domain superfamily/Winged helix DNA-binding domain"/>
    <property type="match status" value="1"/>
</dbReference>
<evidence type="ECO:0000313" key="1">
    <source>
        <dbReference type="EMBL" id="AWT56146.1"/>
    </source>
</evidence>
<dbReference type="Proteomes" id="UP000011200">
    <property type="component" value="Chromosome"/>
</dbReference>
<dbReference type="InterPro" id="IPR036388">
    <property type="entry name" value="WH-like_DNA-bd_sf"/>
</dbReference>
<accession>A0A2U9PWH9</accession>
<sequence>MTSAPPSDRSAGRQRKRVLEVVRRADGPVDAQQIADALQIHVTTARFHLGTLEEQGVIRRGGPGDKGRVGRPRLTYEIAPRLDYADIVALFARHLGGTVEEREQRALRVGADLAHRVRVARRRDEESVVDMVVGTLTELGFQIRSTFTSFGAATVRICTCPLAEVAVDAPEVVRGVQQGLIQEVIDMNADAVGGRFTVSVRPDAKGGSCEVSLVVSPVTRSGWCTGTTAANNCHGPTHLSQA</sequence>
<dbReference type="AlphaFoldDB" id="A0A2U9PWH9"/>
<dbReference type="InterPro" id="IPR011991">
    <property type="entry name" value="ArsR-like_HTH"/>
</dbReference>
<dbReference type="RefSeq" id="WP_003896709.1">
    <property type="nucleotide sequence ID" value="NZ_CP027541.1"/>
</dbReference>
<dbReference type="EMBL" id="CP027541">
    <property type="protein sequence ID" value="AWT56146.1"/>
    <property type="molecule type" value="Genomic_DNA"/>
</dbReference>
<gene>
    <name evidence="1" type="ORF">D806_051960</name>
</gene>
<dbReference type="Pfam" id="PF12840">
    <property type="entry name" value="HTH_20"/>
    <property type="match status" value="1"/>
</dbReference>
<proteinExistence type="predicted"/>
<dbReference type="InterPro" id="IPR036390">
    <property type="entry name" value="WH_DNA-bd_sf"/>
</dbReference>
<reference evidence="2" key="2">
    <citation type="submission" date="2018-03" db="EMBL/GenBank/DDBJ databases">
        <authorList>
            <person name="Derbyshire K."/>
            <person name="Gray T.A."/>
            <person name="Champion M."/>
        </authorList>
    </citation>
    <scope>NUCLEOTIDE SEQUENCE [LARGE SCALE GENOMIC DNA]</scope>
    <source>
        <strain evidence="2">MKD8</strain>
    </source>
</reference>
<dbReference type="SUPFAM" id="SSF46785">
    <property type="entry name" value="Winged helix' DNA-binding domain"/>
    <property type="match status" value="1"/>
</dbReference>
<evidence type="ECO:0000313" key="2">
    <source>
        <dbReference type="Proteomes" id="UP000011200"/>
    </source>
</evidence>
<name>A0A2U9PWH9_MYCSE</name>
<protein>
    <submittedName>
        <fullName evidence="1">Uncharacterized protein</fullName>
    </submittedName>
</protein>